<gene>
    <name evidence="1" type="ORF">BAOM_2694</name>
</gene>
<dbReference type="EMBL" id="CP026095">
    <property type="protein sequence ID" value="AZV43303.1"/>
    <property type="molecule type" value="Genomic_DNA"/>
</dbReference>
<organism evidence="1 2">
    <name type="scientific">Peribacillus asahii</name>
    <dbReference type="NCBI Taxonomy" id="228899"/>
    <lineage>
        <taxon>Bacteria</taxon>
        <taxon>Bacillati</taxon>
        <taxon>Bacillota</taxon>
        <taxon>Bacilli</taxon>
        <taxon>Bacillales</taxon>
        <taxon>Bacillaceae</taxon>
        <taxon>Peribacillus</taxon>
    </lineage>
</organism>
<dbReference type="AlphaFoldDB" id="A0A3T0KSP8"/>
<dbReference type="Proteomes" id="UP000283095">
    <property type="component" value="Chromosome"/>
</dbReference>
<evidence type="ECO:0000313" key="2">
    <source>
        <dbReference type="Proteomes" id="UP000283095"/>
    </source>
</evidence>
<dbReference type="KEGG" id="pasa:BAOM_2694"/>
<evidence type="ECO:0000313" key="1">
    <source>
        <dbReference type="EMBL" id="AZV43303.1"/>
    </source>
</evidence>
<proteinExistence type="predicted"/>
<name>A0A3T0KSP8_9BACI</name>
<accession>A0A3T0KSP8</accession>
<reference evidence="1 2" key="1">
    <citation type="submission" date="2018-01" db="EMBL/GenBank/DDBJ databases">
        <title>Bacillus asahii Genome sequencing and assembly.</title>
        <authorList>
            <person name="Jiang H."/>
            <person name="Feng Y."/>
            <person name="Zhao F."/>
            <person name="Lin X."/>
        </authorList>
    </citation>
    <scope>NUCLEOTIDE SEQUENCE [LARGE SCALE GENOMIC DNA]</scope>
    <source>
        <strain evidence="1 2">OM18</strain>
    </source>
</reference>
<sequence>MPVRKEFAGDKMSPGYIVYTLNLVLKQIDDSQIAPNVNETLFLLNLFT</sequence>
<protein>
    <submittedName>
        <fullName evidence="1">Uncharacterized protein</fullName>
    </submittedName>
</protein>